<feature type="domain" description="ABC transmembrane type-2" evidence="7">
    <location>
        <begin position="8"/>
        <end position="235"/>
    </location>
</feature>
<keyword evidence="6" id="KW-1003">Cell membrane</keyword>
<comment type="similarity">
    <text evidence="6">Belongs to the ABC-2 integral membrane protein family.</text>
</comment>
<dbReference type="InterPro" id="IPR052902">
    <property type="entry name" value="ABC-2_transporter"/>
</dbReference>
<dbReference type="EMBL" id="VCQU01000003">
    <property type="protein sequence ID" value="NMN95273.1"/>
    <property type="molecule type" value="Genomic_DNA"/>
</dbReference>
<feature type="transmembrane region" description="Helical" evidence="6">
    <location>
        <begin position="7"/>
        <end position="29"/>
    </location>
</feature>
<dbReference type="Proteomes" id="UP000535543">
    <property type="component" value="Unassembled WGS sequence"/>
</dbReference>
<name>A0A848K8Y5_9NOCA</name>
<dbReference type="PANTHER" id="PTHR43027:SF1">
    <property type="entry name" value="DOXORUBICIN RESISTANCE ABC TRANSPORTER PERMEASE PROTEIN DRRC-RELATED"/>
    <property type="match status" value="1"/>
</dbReference>
<gene>
    <name evidence="8" type="ORF">FGL95_09540</name>
</gene>
<feature type="transmembrane region" description="Helical" evidence="6">
    <location>
        <begin position="206"/>
        <end position="229"/>
    </location>
</feature>
<dbReference type="GO" id="GO:0043190">
    <property type="term" value="C:ATP-binding cassette (ABC) transporter complex"/>
    <property type="evidence" value="ECO:0007669"/>
    <property type="project" value="InterPro"/>
</dbReference>
<dbReference type="Pfam" id="PF01061">
    <property type="entry name" value="ABC2_membrane"/>
    <property type="match status" value="1"/>
</dbReference>
<comment type="caution">
    <text evidence="8">The sequence shown here is derived from an EMBL/GenBank/DDBJ whole genome shotgun (WGS) entry which is preliminary data.</text>
</comment>
<dbReference type="InterPro" id="IPR000412">
    <property type="entry name" value="ABC_2_transport"/>
</dbReference>
<evidence type="ECO:0000313" key="8">
    <source>
        <dbReference type="EMBL" id="NMN95273.1"/>
    </source>
</evidence>
<feature type="transmembrane region" description="Helical" evidence="6">
    <location>
        <begin position="91"/>
        <end position="114"/>
    </location>
</feature>
<feature type="transmembrane region" description="Helical" evidence="6">
    <location>
        <begin position="41"/>
        <end position="65"/>
    </location>
</feature>
<feature type="transmembrane region" description="Helical" evidence="6">
    <location>
        <begin position="152"/>
        <end position="171"/>
    </location>
</feature>
<protein>
    <recommendedName>
        <fullName evidence="6">Transport permease protein</fullName>
    </recommendedName>
</protein>
<evidence type="ECO:0000256" key="3">
    <source>
        <dbReference type="ARBA" id="ARBA00022989"/>
    </source>
</evidence>
<dbReference type="InterPro" id="IPR013525">
    <property type="entry name" value="ABC2_TM"/>
</dbReference>
<dbReference type="InterPro" id="IPR047817">
    <property type="entry name" value="ABC2_TM_bact-type"/>
</dbReference>
<dbReference type="GO" id="GO:0046677">
    <property type="term" value="P:response to antibiotic"/>
    <property type="evidence" value="ECO:0007669"/>
    <property type="project" value="UniProtKB-KW"/>
</dbReference>
<comment type="subcellular location">
    <subcellularLocation>
        <location evidence="6">Cell membrane</location>
        <topology evidence="6">Multi-pass membrane protein</topology>
    </subcellularLocation>
    <subcellularLocation>
        <location evidence="1">Membrane</location>
        <topology evidence="1">Multi-pass membrane protein</topology>
    </subcellularLocation>
</comment>
<keyword evidence="2 6" id="KW-0812">Transmembrane</keyword>
<keyword evidence="6" id="KW-0813">Transport</keyword>
<keyword evidence="4 6" id="KW-0472">Membrane</keyword>
<keyword evidence="3 6" id="KW-1133">Transmembrane helix</keyword>
<organism evidence="8 9">
    <name type="scientific">Antrihabitans stalactiti</name>
    <dbReference type="NCBI Taxonomy" id="2584121"/>
    <lineage>
        <taxon>Bacteria</taxon>
        <taxon>Bacillati</taxon>
        <taxon>Actinomycetota</taxon>
        <taxon>Actinomycetes</taxon>
        <taxon>Mycobacteriales</taxon>
        <taxon>Nocardiaceae</taxon>
        <taxon>Antrihabitans</taxon>
    </lineage>
</organism>
<dbReference type="PROSITE" id="PS51012">
    <property type="entry name" value="ABC_TM2"/>
    <property type="match status" value="1"/>
</dbReference>
<feature type="transmembrane region" description="Helical" evidence="6">
    <location>
        <begin position="120"/>
        <end position="145"/>
    </location>
</feature>
<keyword evidence="5" id="KW-0046">Antibiotic resistance</keyword>
<evidence type="ECO:0000313" key="9">
    <source>
        <dbReference type="Proteomes" id="UP000535543"/>
    </source>
</evidence>
<evidence type="ECO:0000259" key="7">
    <source>
        <dbReference type="PROSITE" id="PS51012"/>
    </source>
</evidence>
<evidence type="ECO:0000256" key="4">
    <source>
        <dbReference type="ARBA" id="ARBA00023136"/>
    </source>
</evidence>
<reference evidence="8 9" key="2">
    <citation type="submission" date="2020-06" db="EMBL/GenBank/DDBJ databases">
        <title>Antribacter stalactiti gen. nov., sp. nov., a new member of the family Nacardiaceae isolated from a cave.</title>
        <authorList>
            <person name="Kim I.S."/>
        </authorList>
    </citation>
    <scope>NUCLEOTIDE SEQUENCE [LARGE SCALE GENOMIC DNA]</scope>
    <source>
        <strain evidence="8 9">YC2-7</strain>
    </source>
</reference>
<evidence type="ECO:0000256" key="2">
    <source>
        <dbReference type="ARBA" id="ARBA00022692"/>
    </source>
</evidence>
<dbReference type="GO" id="GO:0140359">
    <property type="term" value="F:ABC-type transporter activity"/>
    <property type="evidence" value="ECO:0007669"/>
    <property type="project" value="InterPro"/>
</dbReference>
<accession>A0A848K8Y5</accession>
<keyword evidence="9" id="KW-1185">Reference proteome</keyword>
<proteinExistence type="inferred from homology"/>
<dbReference type="PANTHER" id="PTHR43027">
    <property type="entry name" value="DOXORUBICIN RESISTANCE ABC TRANSPORTER PERMEASE PROTEIN DRRC-RELATED"/>
    <property type="match status" value="1"/>
</dbReference>
<evidence type="ECO:0000256" key="5">
    <source>
        <dbReference type="ARBA" id="ARBA00023251"/>
    </source>
</evidence>
<dbReference type="PIRSF" id="PIRSF006648">
    <property type="entry name" value="DrrB"/>
    <property type="match status" value="1"/>
</dbReference>
<reference evidence="8 9" key="1">
    <citation type="submission" date="2019-05" db="EMBL/GenBank/DDBJ databases">
        <authorList>
            <person name="Lee S.D."/>
        </authorList>
    </citation>
    <scope>NUCLEOTIDE SEQUENCE [LARGE SCALE GENOMIC DNA]</scope>
    <source>
        <strain evidence="8 9">YC2-7</strain>
    </source>
</reference>
<dbReference type="AlphaFoldDB" id="A0A848K8Y5"/>
<sequence length="238" mass="25196">MRWSREPLILIQSIIFPAFLLLVFDLVLGRTLTASAGQDSIYGQTALVALCGAMFGALSTGLALIEERDSGILSRFWALPVHRASGIGARLIAEVCRVFAGTVVLTLVGMALGLRFEHGALGFVGFILVPALFTIGFAVLVLAIAARGTGRAVLDSISIVCLLLLFFNSGFAPTNHYPGWLQPVVSAQPMSPAISTMRGLADGGAIAAPMLQTLAWTFALVGVFGWFAVRGYRRAAAE</sequence>
<evidence type="ECO:0000256" key="6">
    <source>
        <dbReference type="RuleBase" id="RU361157"/>
    </source>
</evidence>
<evidence type="ECO:0000256" key="1">
    <source>
        <dbReference type="ARBA" id="ARBA00004141"/>
    </source>
</evidence>